<dbReference type="AlphaFoldDB" id="A0A433Q228"/>
<keyword evidence="2" id="KW-1185">Reference proteome</keyword>
<name>A0A433Q228_9FUNG</name>
<dbReference type="EMBL" id="RBNJ01018753">
    <property type="protein sequence ID" value="RUS23734.1"/>
    <property type="molecule type" value="Genomic_DNA"/>
</dbReference>
<gene>
    <name evidence="1" type="ORF">BC938DRAFT_474704</name>
</gene>
<evidence type="ECO:0000313" key="1">
    <source>
        <dbReference type="EMBL" id="RUS23734.1"/>
    </source>
</evidence>
<reference evidence="1 2" key="1">
    <citation type="journal article" date="2018" name="New Phytol.">
        <title>Phylogenomics of Endogonaceae and evolution of mycorrhizas within Mucoromycota.</title>
        <authorList>
            <person name="Chang Y."/>
            <person name="Desiro A."/>
            <person name="Na H."/>
            <person name="Sandor L."/>
            <person name="Lipzen A."/>
            <person name="Clum A."/>
            <person name="Barry K."/>
            <person name="Grigoriev I.V."/>
            <person name="Martin F.M."/>
            <person name="Stajich J.E."/>
            <person name="Smith M.E."/>
            <person name="Bonito G."/>
            <person name="Spatafora J.W."/>
        </authorList>
    </citation>
    <scope>NUCLEOTIDE SEQUENCE [LARGE SCALE GENOMIC DNA]</scope>
    <source>
        <strain evidence="1 2">AD002</strain>
    </source>
</reference>
<protein>
    <submittedName>
        <fullName evidence="1">Uncharacterized protein</fullName>
    </submittedName>
</protein>
<evidence type="ECO:0000313" key="2">
    <source>
        <dbReference type="Proteomes" id="UP000274822"/>
    </source>
</evidence>
<dbReference type="Proteomes" id="UP000274822">
    <property type="component" value="Unassembled WGS sequence"/>
</dbReference>
<sequence length="196" mass="21410">MGVRTLGAINDHTDSKNIGCSGSGNTFTIAYTNSSFRLHITITKHHALVAQYVHLHDGQLFQASLGGRMIGVLKLLHKFLKAGTVWLPPLTPHDHVARTENSSRVSSCTGSWLGGYTRLLTCRPTPCRNSSCDDIAASRWSCRALCVHSIHSRHPKDCAPRHSVVCMKKFSSLRANWFCLITASGPSPSAPRCSKS</sequence>
<accession>A0A433Q228</accession>
<proteinExistence type="predicted"/>
<organism evidence="1 2">
    <name type="scientific">Jimgerdemannia flammicorona</name>
    <dbReference type="NCBI Taxonomy" id="994334"/>
    <lineage>
        <taxon>Eukaryota</taxon>
        <taxon>Fungi</taxon>
        <taxon>Fungi incertae sedis</taxon>
        <taxon>Mucoromycota</taxon>
        <taxon>Mucoromycotina</taxon>
        <taxon>Endogonomycetes</taxon>
        <taxon>Endogonales</taxon>
        <taxon>Endogonaceae</taxon>
        <taxon>Jimgerdemannia</taxon>
    </lineage>
</organism>
<comment type="caution">
    <text evidence="1">The sequence shown here is derived from an EMBL/GenBank/DDBJ whole genome shotgun (WGS) entry which is preliminary data.</text>
</comment>